<evidence type="ECO:0000313" key="4">
    <source>
        <dbReference type="EMBL" id="KUF10712.1"/>
    </source>
</evidence>
<evidence type="ECO:0000259" key="3">
    <source>
        <dbReference type="Pfam" id="PF22725"/>
    </source>
</evidence>
<sequence length="389" mass="42482">MTPIKVAVLGGSGWMGKVHTMAYQTFPHFFGPSGGTAEVAMIVEANPAAAKDLQARAPGAIITQNWQEAIADPEIDLIDICLPDSLHHEVAKAALLAGKHVYCEKPLADTAAEARELADIAREKGVITRVGHAFPCNPVHHLAKEIIDAGEIGEIKMFRGCQHVDMYGDPLAPFMWRADGTKAPTGIVGDTGSHVFSFMDFLVGRVSRLIADNLIVTPRRPVVDGVGYGEQGQLDGSEDWAEVTNPDATNLLCRFENGASGVVDFSRVATGRKFMQTYEIYGTRGSLAYTYDEVNRLRVYSNDDRTGRQGFRHIDVGPENETFRAFLPLPNFALGYNESKIIEAAEVIRSITSGQPQWPTFETGHHIAQIVDACMESSRTQAWVDIPPS</sequence>
<gene>
    <name evidence="4" type="ORF">AVJ23_09710</name>
</gene>
<dbReference type="Proteomes" id="UP000054396">
    <property type="component" value="Unassembled WGS sequence"/>
</dbReference>
<dbReference type="Pfam" id="PF01408">
    <property type="entry name" value="GFO_IDH_MocA"/>
    <property type="match status" value="1"/>
</dbReference>
<feature type="domain" description="Gfo/Idh/MocA-like oxidoreductase N-terminal" evidence="2">
    <location>
        <begin position="4"/>
        <end position="132"/>
    </location>
</feature>
<dbReference type="RefSeq" id="WP_058861997.1">
    <property type="nucleotide sequence ID" value="NZ_LPXO01000005.1"/>
</dbReference>
<evidence type="ECO:0000313" key="5">
    <source>
        <dbReference type="Proteomes" id="UP000054396"/>
    </source>
</evidence>
<dbReference type="PANTHER" id="PTHR43818">
    <property type="entry name" value="BCDNA.GH03377"/>
    <property type="match status" value="1"/>
</dbReference>
<dbReference type="GO" id="GO:0016491">
    <property type="term" value="F:oxidoreductase activity"/>
    <property type="evidence" value="ECO:0007669"/>
    <property type="project" value="UniProtKB-KW"/>
</dbReference>
<evidence type="ECO:0000259" key="2">
    <source>
        <dbReference type="Pfam" id="PF01408"/>
    </source>
</evidence>
<dbReference type="SUPFAM" id="SSF55347">
    <property type="entry name" value="Glyceraldehyde-3-phosphate dehydrogenase-like, C-terminal domain"/>
    <property type="match status" value="1"/>
</dbReference>
<keyword evidence="1" id="KW-0560">Oxidoreductase</keyword>
<dbReference type="AlphaFoldDB" id="A0A0W7WJR1"/>
<proteinExistence type="predicted"/>
<dbReference type="GO" id="GO:0000166">
    <property type="term" value="F:nucleotide binding"/>
    <property type="evidence" value="ECO:0007669"/>
    <property type="project" value="InterPro"/>
</dbReference>
<organism evidence="4 5">
    <name type="scientific">Pseudoponticoccus marisrubri</name>
    <dbReference type="NCBI Taxonomy" id="1685382"/>
    <lineage>
        <taxon>Bacteria</taxon>
        <taxon>Pseudomonadati</taxon>
        <taxon>Pseudomonadota</taxon>
        <taxon>Alphaproteobacteria</taxon>
        <taxon>Rhodobacterales</taxon>
        <taxon>Roseobacteraceae</taxon>
        <taxon>Pseudoponticoccus</taxon>
    </lineage>
</organism>
<dbReference type="STRING" id="1685382.AVJ23_09710"/>
<keyword evidence="5" id="KW-1185">Reference proteome</keyword>
<dbReference type="Pfam" id="PF22725">
    <property type="entry name" value="GFO_IDH_MocA_C3"/>
    <property type="match status" value="1"/>
</dbReference>
<dbReference type="EMBL" id="LPXO01000005">
    <property type="protein sequence ID" value="KUF10712.1"/>
    <property type="molecule type" value="Genomic_DNA"/>
</dbReference>
<dbReference type="SUPFAM" id="SSF51735">
    <property type="entry name" value="NAD(P)-binding Rossmann-fold domains"/>
    <property type="match status" value="1"/>
</dbReference>
<dbReference type="InterPro" id="IPR000683">
    <property type="entry name" value="Gfo/Idh/MocA-like_OxRdtase_N"/>
</dbReference>
<dbReference type="Gene3D" id="3.30.360.10">
    <property type="entry name" value="Dihydrodipicolinate Reductase, domain 2"/>
    <property type="match status" value="1"/>
</dbReference>
<reference evidence="4 5" key="1">
    <citation type="submission" date="2015-12" db="EMBL/GenBank/DDBJ databases">
        <authorList>
            <person name="Shamseldin A."/>
            <person name="Moawad H."/>
            <person name="Abd El-Rahim W.M."/>
            <person name="Sadowsky M.J."/>
        </authorList>
    </citation>
    <scope>NUCLEOTIDE SEQUENCE [LARGE SCALE GENOMIC DNA]</scope>
    <source>
        <strain evidence="4 5">SJ5A-1</strain>
    </source>
</reference>
<dbReference type="InterPro" id="IPR050463">
    <property type="entry name" value="Gfo/Idh/MocA_oxidrdct_glycsds"/>
</dbReference>
<dbReference type="OrthoDB" id="9813657at2"/>
<name>A0A0W7WJR1_9RHOB</name>
<comment type="caution">
    <text evidence="4">The sequence shown here is derived from an EMBL/GenBank/DDBJ whole genome shotgun (WGS) entry which is preliminary data.</text>
</comment>
<dbReference type="Gene3D" id="3.40.50.720">
    <property type="entry name" value="NAD(P)-binding Rossmann-like Domain"/>
    <property type="match status" value="1"/>
</dbReference>
<feature type="domain" description="GFO/IDH/MocA-like oxidoreductase" evidence="3">
    <location>
        <begin position="142"/>
        <end position="287"/>
    </location>
</feature>
<evidence type="ECO:0000256" key="1">
    <source>
        <dbReference type="ARBA" id="ARBA00023002"/>
    </source>
</evidence>
<accession>A0A0W7WJR1</accession>
<dbReference type="InterPro" id="IPR055170">
    <property type="entry name" value="GFO_IDH_MocA-like_dom"/>
</dbReference>
<dbReference type="PANTHER" id="PTHR43818:SF11">
    <property type="entry name" value="BCDNA.GH03377"/>
    <property type="match status" value="1"/>
</dbReference>
<protein>
    <submittedName>
        <fullName evidence="4">Oxidoreductase</fullName>
    </submittedName>
</protein>
<dbReference type="InterPro" id="IPR036291">
    <property type="entry name" value="NAD(P)-bd_dom_sf"/>
</dbReference>